<dbReference type="AlphaFoldDB" id="B0EHL4"/>
<keyword evidence="4" id="KW-1185">Reference proteome</keyword>
<keyword evidence="1" id="KW-0479">Metal-binding</keyword>
<protein>
    <recommendedName>
        <fullName evidence="2">RING-type domain-containing protein</fullName>
    </recommendedName>
</protein>
<proteinExistence type="predicted"/>
<sequence length="177" mass="20854">MNEASRIIQRNMRCIDMKVIESCYEMKKDTTEIRQIIDRKTCDMDKKKEKEEEITKMYEGIMEDLKENTRKCIEKYEFCCKITEGVLLRKVLSDLIKQSQSKLTMYKTLQMISNEQLNQTIQQHNKELKKGIITTKECVVCHKEKDELINVFGCGHSYHSTCLKSSGICLECNHHMK</sequence>
<evidence type="ECO:0000313" key="4">
    <source>
        <dbReference type="Proteomes" id="UP000008076"/>
    </source>
</evidence>
<dbReference type="Pfam" id="PF23412">
    <property type="entry name" value="zf_RING_Vps8"/>
    <property type="match status" value="1"/>
</dbReference>
<dbReference type="VEuPathDB" id="AmoebaDB:EDI_168040"/>
<dbReference type="RefSeq" id="XP_001737720.1">
    <property type="nucleotide sequence ID" value="XM_001737668.1"/>
</dbReference>
<dbReference type="GO" id="GO:0008270">
    <property type="term" value="F:zinc ion binding"/>
    <property type="evidence" value="ECO:0007669"/>
    <property type="project" value="UniProtKB-KW"/>
</dbReference>
<keyword evidence="1" id="KW-0863">Zinc-finger</keyword>
<evidence type="ECO:0000259" key="2">
    <source>
        <dbReference type="PROSITE" id="PS50089"/>
    </source>
</evidence>
<dbReference type="EMBL" id="DS549339">
    <property type="protein sequence ID" value="EDR25977.1"/>
    <property type="molecule type" value="Genomic_DNA"/>
</dbReference>
<name>B0EHL4_ENTDS</name>
<organism evidence="4">
    <name type="scientific">Entamoeba dispar (strain ATCC PRA-260 / SAW760)</name>
    <dbReference type="NCBI Taxonomy" id="370354"/>
    <lineage>
        <taxon>Eukaryota</taxon>
        <taxon>Amoebozoa</taxon>
        <taxon>Evosea</taxon>
        <taxon>Archamoebae</taxon>
        <taxon>Mastigamoebida</taxon>
        <taxon>Entamoebidae</taxon>
        <taxon>Entamoeba</taxon>
    </lineage>
</organism>
<dbReference type="OrthoDB" id="289913at2759"/>
<dbReference type="GeneID" id="5882776"/>
<evidence type="ECO:0000313" key="3">
    <source>
        <dbReference type="EMBL" id="EDR25977.1"/>
    </source>
</evidence>
<keyword evidence="1" id="KW-0862">Zinc</keyword>
<dbReference type="SUPFAM" id="SSF57850">
    <property type="entry name" value="RING/U-box"/>
    <property type="match status" value="1"/>
</dbReference>
<dbReference type="InterPro" id="IPR001841">
    <property type="entry name" value="Znf_RING"/>
</dbReference>
<reference evidence="4" key="1">
    <citation type="submission" date="2007-12" db="EMBL/GenBank/DDBJ databases">
        <title>Annotation of Entamoeba dispar SAW760.</title>
        <authorList>
            <person name="Lorenzi H."/>
            <person name="Inman J."/>
            <person name="Schobel S."/>
            <person name="Amedeo P."/>
            <person name="Caler E."/>
        </authorList>
    </citation>
    <scope>NUCLEOTIDE SEQUENCE [LARGE SCALE GENOMIC DNA]</scope>
    <source>
        <strain evidence="4">ATCC PRA-260 / SAW760</strain>
    </source>
</reference>
<dbReference type="InterPro" id="IPR056939">
    <property type="entry name" value="Znf_RING_Vps8"/>
</dbReference>
<dbReference type="PROSITE" id="PS50089">
    <property type="entry name" value="ZF_RING_2"/>
    <property type="match status" value="1"/>
</dbReference>
<evidence type="ECO:0000256" key="1">
    <source>
        <dbReference type="PROSITE-ProRule" id="PRU00175"/>
    </source>
</evidence>
<feature type="domain" description="RING-type" evidence="2">
    <location>
        <begin position="138"/>
        <end position="173"/>
    </location>
</feature>
<gene>
    <name evidence="3" type="ORF">EDI_168040</name>
</gene>
<dbReference type="Proteomes" id="UP000008076">
    <property type="component" value="Unassembled WGS sequence"/>
</dbReference>
<dbReference type="KEGG" id="edi:EDI_168040"/>
<accession>B0EHL4</accession>